<reference evidence="3" key="1">
    <citation type="submission" date="2022-08" db="EMBL/GenBank/DDBJ databases">
        <authorList>
            <person name="Wang H."/>
        </authorList>
    </citation>
    <scope>NUCLEOTIDE SEQUENCE</scope>
    <source>
        <strain evidence="3">PS10</strain>
    </source>
</reference>
<evidence type="ECO:0000313" key="3">
    <source>
        <dbReference type="EMBL" id="MDL0088155.1"/>
    </source>
</evidence>
<gene>
    <name evidence="3" type="ORF">NYG85_02025</name>
</gene>
<organism evidence="3 4">
    <name type="scientific">Campylobacter gastrosuis</name>
    <dbReference type="NCBI Taxonomy" id="2974576"/>
    <lineage>
        <taxon>Bacteria</taxon>
        <taxon>Pseudomonadati</taxon>
        <taxon>Campylobacterota</taxon>
        <taxon>Epsilonproteobacteria</taxon>
        <taxon>Campylobacterales</taxon>
        <taxon>Campylobacteraceae</taxon>
        <taxon>Campylobacter</taxon>
    </lineage>
</organism>
<protein>
    <submittedName>
        <fullName evidence="3">Phage protease</fullName>
    </submittedName>
</protein>
<comment type="caution">
    <text evidence="3">The sequence shown here is derived from an EMBL/GenBank/DDBJ whole genome shotgun (WGS) entry which is preliminary data.</text>
</comment>
<accession>A0ABT7HMJ8</accession>
<feature type="coiled-coil region" evidence="1">
    <location>
        <begin position="148"/>
        <end position="195"/>
    </location>
</feature>
<sequence length="267" mass="29927">MKLEKGLCLELNSIKDNEKIKISPVGEQVLGYDGRVFKIDANFVLANTKAGGVDILLDKDHRDSEAMGWFDINSLEARDDGIYAKLDYTDVGKELVDKRLFRYLSPAYEINYRDNGVREVVRIASVGLVNRPNLLNKSLNKEEIKVPNEDKNKELELSKQLNDSLSENSRLKGEIEVLKAENENLKTALKTEQNNSKVERIESAIKNGEMLPSRKETALGLEANALNSYLEVCKSEAASVLKEKNIEKNSKSETENIDPSVKAQLGL</sequence>
<dbReference type="Pfam" id="PF10123">
    <property type="entry name" value="Mu-like_Pro"/>
    <property type="match status" value="1"/>
</dbReference>
<dbReference type="GO" id="GO:0008233">
    <property type="term" value="F:peptidase activity"/>
    <property type="evidence" value="ECO:0007669"/>
    <property type="project" value="UniProtKB-KW"/>
</dbReference>
<dbReference type="EMBL" id="JANURM010000002">
    <property type="protein sequence ID" value="MDL0088155.1"/>
    <property type="molecule type" value="Genomic_DNA"/>
</dbReference>
<dbReference type="Proteomes" id="UP001173801">
    <property type="component" value="Unassembled WGS sequence"/>
</dbReference>
<feature type="region of interest" description="Disordered" evidence="2">
    <location>
        <begin position="247"/>
        <end position="267"/>
    </location>
</feature>
<evidence type="ECO:0000313" key="4">
    <source>
        <dbReference type="Proteomes" id="UP001173801"/>
    </source>
</evidence>
<keyword evidence="3" id="KW-0378">Hydrolase</keyword>
<dbReference type="InterPro" id="IPR012106">
    <property type="entry name" value="Phage_Mu_Gp1"/>
</dbReference>
<evidence type="ECO:0000256" key="1">
    <source>
        <dbReference type="SAM" id="Coils"/>
    </source>
</evidence>
<dbReference type="GO" id="GO:0006508">
    <property type="term" value="P:proteolysis"/>
    <property type="evidence" value="ECO:0007669"/>
    <property type="project" value="UniProtKB-KW"/>
</dbReference>
<proteinExistence type="predicted"/>
<keyword evidence="1" id="KW-0175">Coiled coil</keyword>
<keyword evidence="4" id="KW-1185">Reference proteome</keyword>
<name>A0ABT7HMJ8_9BACT</name>
<keyword evidence="3" id="KW-0645">Protease</keyword>
<reference evidence="3" key="2">
    <citation type="journal article" date="2023" name="Microorganisms">
        <title>Isolation and Genomic Characteristics of Cat-Borne Campylobacter felis sp. nov. and Sheep-Borne Campylobacter ovis sp. nov.</title>
        <authorList>
            <person name="Wang H."/>
            <person name="Li Y."/>
            <person name="Gu Y."/>
            <person name="Zhou G."/>
            <person name="Chen X."/>
            <person name="Zhang X."/>
            <person name="Shao Z."/>
            <person name="Zhang J."/>
            <person name="Zhang M."/>
        </authorList>
    </citation>
    <scope>NUCLEOTIDE SEQUENCE</scope>
    <source>
        <strain evidence="3">PS10</strain>
    </source>
</reference>
<dbReference type="RefSeq" id="WP_284936803.1">
    <property type="nucleotide sequence ID" value="NZ_JANURM010000002.1"/>
</dbReference>
<evidence type="ECO:0000256" key="2">
    <source>
        <dbReference type="SAM" id="MobiDB-lite"/>
    </source>
</evidence>